<protein>
    <submittedName>
        <fullName evidence="1">Killing trait, RebB</fullName>
    </submittedName>
</protein>
<name>A0A099KB56_COLPS</name>
<dbReference type="OrthoDB" id="5880103at2"/>
<dbReference type="Proteomes" id="UP000029868">
    <property type="component" value="Unassembled WGS sequence"/>
</dbReference>
<proteinExistence type="predicted"/>
<gene>
    <name evidence="1" type="ORF">GAB14E_4302</name>
</gene>
<evidence type="ECO:0000313" key="2">
    <source>
        <dbReference type="Proteomes" id="UP000029868"/>
    </source>
</evidence>
<comment type="caution">
    <text evidence="1">The sequence shown here is derived from an EMBL/GenBank/DDBJ whole genome shotgun (WGS) entry which is preliminary data.</text>
</comment>
<accession>A0A099KB56</accession>
<dbReference type="AlphaFoldDB" id="A0A099KB56"/>
<dbReference type="Pfam" id="PF11747">
    <property type="entry name" value="RebB"/>
    <property type="match status" value="1"/>
</dbReference>
<dbReference type="RefSeq" id="WP_052094071.1">
    <property type="nucleotide sequence ID" value="NZ_JQEC01000070.1"/>
</dbReference>
<organism evidence="1 2">
    <name type="scientific">Colwellia psychrerythraea</name>
    <name type="common">Vibrio psychroerythus</name>
    <dbReference type="NCBI Taxonomy" id="28229"/>
    <lineage>
        <taxon>Bacteria</taxon>
        <taxon>Pseudomonadati</taxon>
        <taxon>Pseudomonadota</taxon>
        <taxon>Gammaproteobacteria</taxon>
        <taxon>Alteromonadales</taxon>
        <taxon>Colwelliaceae</taxon>
        <taxon>Colwellia</taxon>
    </lineage>
</organism>
<dbReference type="EMBL" id="JQEC01000070">
    <property type="protein sequence ID" value="KGJ87969.1"/>
    <property type="molecule type" value="Genomic_DNA"/>
</dbReference>
<reference evidence="1 2" key="1">
    <citation type="submission" date="2014-08" db="EMBL/GenBank/DDBJ databases">
        <title>Genomic and Phenotypic Diversity of Colwellia psychrerythraea strains from Disparate Marine Basins.</title>
        <authorList>
            <person name="Techtmann S.M."/>
            <person name="Stelling S.C."/>
            <person name="Utturkar S.M."/>
            <person name="Alshibli N."/>
            <person name="Harris A."/>
            <person name="Brown S.D."/>
            <person name="Hazen T.C."/>
        </authorList>
    </citation>
    <scope>NUCLEOTIDE SEQUENCE [LARGE SCALE GENOMIC DNA]</scope>
    <source>
        <strain evidence="1 2">GAB14E</strain>
    </source>
</reference>
<evidence type="ECO:0000313" key="1">
    <source>
        <dbReference type="EMBL" id="KGJ87969.1"/>
    </source>
</evidence>
<sequence>MAATAAATAAPGSAVNSQVTDSVTAVNTSVVGGTPAMALGNLMMSTSQALGTSAHNATGANQQASITMHAATVQGINSLMAIGGSVIGRGAEGILEKG</sequence>
<dbReference type="PATRIC" id="fig|28229.3.peg.4278"/>
<dbReference type="InterPro" id="IPR021070">
    <property type="entry name" value="Killing_trait_RebB"/>
</dbReference>